<protein>
    <submittedName>
        <fullName evidence="5">LacI family DNA-binding transcriptional regulator</fullName>
    </submittedName>
</protein>
<evidence type="ECO:0000256" key="2">
    <source>
        <dbReference type="ARBA" id="ARBA00023125"/>
    </source>
</evidence>
<dbReference type="GO" id="GO:0003677">
    <property type="term" value="F:DNA binding"/>
    <property type="evidence" value="ECO:0007669"/>
    <property type="project" value="UniProtKB-KW"/>
</dbReference>
<dbReference type="PRINTS" id="PR00036">
    <property type="entry name" value="HTHLACI"/>
</dbReference>
<dbReference type="RefSeq" id="WP_344913051.1">
    <property type="nucleotide sequence ID" value="NZ_BAAAYO010000011.1"/>
</dbReference>
<dbReference type="CDD" id="cd01392">
    <property type="entry name" value="HTH_LacI"/>
    <property type="match status" value="1"/>
</dbReference>
<dbReference type="InterPro" id="IPR010982">
    <property type="entry name" value="Lambda_DNA-bd_dom_sf"/>
</dbReference>
<feature type="domain" description="HTH lacI-type" evidence="4">
    <location>
        <begin position="2"/>
        <end position="56"/>
    </location>
</feature>
<organism evidence="5 6">
    <name type="scientific">Paenibacillus hodogayensis</name>
    <dbReference type="NCBI Taxonomy" id="279208"/>
    <lineage>
        <taxon>Bacteria</taxon>
        <taxon>Bacillati</taxon>
        <taxon>Bacillota</taxon>
        <taxon>Bacilli</taxon>
        <taxon>Bacillales</taxon>
        <taxon>Paenibacillaceae</taxon>
        <taxon>Paenibacillus</taxon>
    </lineage>
</organism>
<dbReference type="Gene3D" id="3.40.50.2300">
    <property type="match status" value="2"/>
</dbReference>
<keyword evidence="2 5" id="KW-0238">DNA-binding</keyword>
<evidence type="ECO:0000313" key="6">
    <source>
        <dbReference type="Proteomes" id="UP001589619"/>
    </source>
</evidence>
<dbReference type="CDD" id="cd06267">
    <property type="entry name" value="PBP1_LacI_sugar_binding-like"/>
    <property type="match status" value="1"/>
</dbReference>
<dbReference type="Pfam" id="PF13377">
    <property type="entry name" value="Peripla_BP_3"/>
    <property type="match status" value="1"/>
</dbReference>
<evidence type="ECO:0000256" key="3">
    <source>
        <dbReference type="ARBA" id="ARBA00023163"/>
    </source>
</evidence>
<dbReference type="PANTHER" id="PTHR30146:SF153">
    <property type="entry name" value="LACTOSE OPERON REPRESSOR"/>
    <property type="match status" value="1"/>
</dbReference>
<dbReference type="Gene3D" id="1.10.260.40">
    <property type="entry name" value="lambda repressor-like DNA-binding domains"/>
    <property type="match status" value="1"/>
</dbReference>
<reference evidence="5 6" key="1">
    <citation type="submission" date="2024-09" db="EMBL/GenBank/DDBJ databases">
        <authorList>
            <person name="Sun Q."/>
            <person name="Mori K."/>
        </authorList>
    </citation>
    <scope>NUCLEOTIDE SEQUENCE [LARGE SCALE GENOMIC DNA]</scope>
    <source>
        <strain evidence="5 6">JCM 12520</strain>
    </source>
</reference>
<keyword evidence="1" id="KW-0805">Transcription regulation</keyword>
<dbReference type="EMBL" id="JBHMAG010000025">
    <property type="protein sequence ID" value="MFB9756614.1"/>
    <property type="molecule type" value="Genomic_DNA"/>
</dbReference>
<dbReference type="InterPro" id="IPR000843">
    <property type="entry name" value="HTH_LacI"/>
</dbReference>
<dbReference type="SUPFAM" id="SSF47413">
    <property type="entry name" value="lambda repressor-like DNA-binding domains"/>
    <property type="match status" value="1"/>
</dbReference>
<dbReference type="SUPFAM" id="SSF53822">
    <property type="entry name" value="Periplasmic binding protein-like I"/>
    <property type="match status" value="1"/>
</dbReference>
<dbReference type="SMART" id="SM00354">
    <property type="entry name" value="HTH_LACI"/>
    <property type="match status" value="1"/>
</dbReference>
<proteinExistence type="predicted"/>
<dbReference type="InterPro" id="IPR028082">
    <property type="entry name" value="Peripla_BP_I"/>
</dbReference>
<gene>
    <name evidence="5" type="ORF">ACFFNY_33990</name>
</gene>
<comment type="caution">
    <text evidence="5">The sequence shown here is derived from an EMBL/GenBank/DDBJ whole genome shotgun (WGS) entry which is preliminary data.</text>
</comment>
<dbReference type="Pfam" id="PF00356">
    <property type="entry name" value="LacI"/>
    <property type="match status" value="1"/>
</dbReference>
<evidence type="ECO:0000259" key="4">
    <source>
        <dbReference type="PROSITE" id="PS50932"/>
    </source>
</evidence>
<dbReference type="PROSITE" id="PS50932">
    <property type="entry name" value="HTH_LACI_2"/>
    <property type="match status" value="1"/>
</dbReference>
<dbReference type="PANTHER" id="PTHR30146">
    <property type="entry name" value="LACI-RELATED TRANSCRIPTIONAL REPRESSOR"/>
    <property type="match status" value="1"/>
</dbReference>
<keyword evidence="3" id="KW-0804">Transcription</keyword>
<keyword evidence="6" id="KW-1185">Reference proteome</keyword>
<dbReference type="Proteomes" id="UP001589619">
    <property type="component" value="Unassembled WGS sequence"/>
</dbReference>
<sequence>MITIKDIARAAGVNHSTVSRALNDDSRVSAAMREKIQTIARQMNYVPNLAAKKLVRHNTNFIGLIWPPKEGLFFYNMSVRLQQEGVKRGYRVVQITDSPAEAMQAFNQFGVDHVIFWNSYPSVSAAFTAERERFRGEVLTMGGPELEGTHWLSIDRRGALLKAVHHLSGLGHRKIAYAGVLQNKEKLSSFMEGIAECKCDYRPEYLLGYYDDAFEQEAERLLRMENRPTAIVIDSQLCLFRLMRIFRKCDVKIPDDMSVVVYDDTPEMEAFEIAFTTVGPSIQELAVKAWDIIARERVEDAKRIEEVVQTSLIQRGSTRPLYVRD</sequence>
<evidence type="ECO:0000256" key="1">
    <source>
        <dbReference type="ARBA" id="ARBA00023015"/>
    </source>
</evidence>
<accession>A0ABV5W7Q3</accession>
<evidence type="ECO:0000313" key="5">
    <source>
        <dbReference type="EMBL" id="MFB9756614.1"/>
    </source>
</evidence>
<name>A0ABV5W7Q3_9BACL</name>
<dbReference type="InterPro" id="IPR046335">
    <property type="entry name" value="LacI/GalR-like_sensor"/>
</dbReference>